<comment type="caution">
    <text evidence="1">The sequence shown here is derived from an EMBL/GenBank/DDBJ whole genome shotgun (WGS) entry which is preliminary data.</text>
</comment>
<dbReference type="EMBL" id="REGN01001684">
    <property type="protein sequence ID" value="RNA33109.1"/>
    <property type="molecule type" value="Genomic_DNA"/>
</dbReference>
<dbReference type="AlphaFoldDB" id="A0A3M7SBK2"/>
<accession>A0A3M7SBK2</accession>
<feature type="non-terminal residue" evidence="1">
    <location>
        <position position="121"/>
    </location>
</feature>
<proteinExistence type="predicted"/>
<name>A0A3M7SBK2_BRAPC</name>
<reference evidence="1 2" key="1">
    <citation type="journal article" date="2018" name="Sci. Rep.">
        <title>Genomic signatures of local adaptation to the degree of environmental predictability in rotifers.</title>
        <authorList>
            <person name="Franch-Gras L."/>
            <person name="Hahn C."/>
            <person name="Garcia-Roger E.M."/>
            <person name="Carmona M.J."/>
            <person name="Serra M."/>
            <person name="Gomez A."/>
        </authorList>
    </citation>
    <scope>NUCLEOTIDE SEQUENCE [LARGE SCALE GENOMIC DNA]</scope>
    <source>
        <strain evidence="1">HYR1</strain>
    </source>
</reference>
<sequence>MYSWSIPEYIILKLKRILKIHQEYIYVFQNTWPKHTFAGFIYFTKNTFSRITKIYYLQAKMALCILNSFLPQTSMTSQKFEFSKRAFKSSDSRHSGILNRLRDVWPLMFTQSVTTLTSEYS</sequence>
<organism evidence="1 2">
    <name type="scientific">Brachionus plicatilis</name>
    <name type="common">Marine rotifer</name>
    <name type="synonym">Brachionus muelleri</name>
    <dbReference type="NCBI Taxonomy" id="10195"/>
    <lineage>
        <taxon>Eukaryota</taxon>
        <taxon>Metazoa</taxon>
        <taxon>Spiralia</taxon>
        <taxon>Gnathifera</taxon>
        <taxon>Rotifera</taxon>
        <taxon>Eurotatoria</taxon>
        <taxon>Monogononta</taxon>
        <taxon>Pseudotrocha</taxon>
        <taxon>Ploima</taxon>
        <taxon>Brachionidae</taxon>
        <taxon>Brachionus</taxon>
    </lineage>
</organism>
<protein>
    <submittedName>
        <fullName evidence="1">Uncharacterized protein</fullName>
    </submittedName>
</protein>
<evidence type="ECO:0000313" key="1">
    <source>
        <dbReference type="EMBL" id="RNA33109.1"/>
    </source>
</evidence>
<evidence type="ECO:0000313" key="2">
    <source>
        <dbReference type="Proteomes" id="UP000276133"/>
    </source>
</evidence>
<keyword evidence="2" id="KW-1185">Reference proteome</keyword>
<gene>
    <name evidence="1" type="ORF">BpHYR1_027912</name>
</gene>
<dbReference type="Proteomes" id="UP000276133">
    <property type="component" value="Unassembled WGS sequence"/>
</dbReference>